<dbReference type="InterPro" id="IPR040161">
    <property type="entry name" value="FB224"/>
</dbReference>
<organism evidence="3 4">
    <name type="scientific">Caenorhabditis nigoni</name>
    <dbReference type="NCBI Taxonomy" id="1611254"/>
    <lineage>
        <taxon>Eukaryota</taxon>
        <taxon>Metazoa</taxon>
        <taxon>Ecdysozoa</taxon>
        <taxon>Nematoda</taxon>
        <taxon>Chromadorea</taxon>
        <taxon>Rhabditida</taxon>
        <taxon>Rhabditina</taxon>
        <taxon>Rhabditomorpha</taxon>
        <taxon>Rhabditoidea</taxon>
        <taxon>Rhabditidae</taxon>
        <taxon>Peloderinae</taxon>
        <taxon>Caenorhabditis</taxon>
    </lineage>
</organism>
<reference evidence="4" key="1">
    <citation type="submission" date="2017-10" db="EMBL/GenBank/DDBJ databases">
        <title>Rapid genome shrinkage in a self-fertile nematode reveals novel sperm competition proteins.</title>
        <authorList>
            <person name="Yin D."/>
            <person name="Schwarz E.M."/>
            <person name="Thomas C.G."/>
            <person name="Felde R.L."/>
            <person name="Korf I.F."/>
            <person name="Cutter A.D."/>
            <person name="Schartner C.M."/>
            <person name="Ralston E.J."/>
            <person name="Meyer B.J."/>
            <person name="Haag E.S."/>
        </authorList>
    </citation>
    <scope>NUCLEOTIDE SEQUENCE [LARGE SCALE GENOMIC DNA]</scope>
    <source>
        <strain evidence="4">JU1422</strain>
    </source>
</reference>
<accession>A0A2G5SI82</accession>
<dbReference type="Pfam" id="PF01827">
    <property type="entry name" value="FTH"/>
    <property type="match status" value="1"/>
</dbReference>
<feature type="domain" description="DUF38" evidence="2">
    <location>
        <begin position="137"/>
        <end position="272"/>
    </location>
</feature>
<dbReference type="InterPro" id="IPR001810">
    <property type="entry name" value="F-box_dom"/>
</dbReference>
<dbReference type="Proteomes" id="UP000230233">
    <property type="component" value="Unassembled WGS sequence"/>
</dbReference>
<dbReference type="OrthoDB" id="5911282at2759"/>
<protein>
    <recommendedName>
        <fullName evidence="5">F-box domain-containing protein</fullName>
    </recommendedName>
</protein>
<comment type="caution">
    <text evidence="3">The sequence shown here is derived from an EMBL/GenBank/DDBJ whole genome shotgun (WGS) entry which is preliminary data.</text>
</comment>
<dbReference type="EMBL" id="PDUG01000007">
    <property type="protein sequence ID" value="PIC14566.1"/>
    <property type="molecule type" value="Genomic_DNA"/>
</dbReference>
<dbReference type="GO" id="GO:0045087">
    <property type="term" value="P:innate immune response"/>
    <property type="evidence" value="ECO:0007669"/>
    <property type="project" value="TreeGrafter"/>
</dbReference>
<dbReference type="InterPro" id="IPR002900">
    <property type="entry name" value="DUF38/FTH_CAE_spp"/>
</dbReference>
<evidence type="ECO:0000313" key="4">
    <source>
        <dbReference type="Proteomes" id="UP000230233"/>
    </source>
</evidence>
<feature type="domain" description="F-box" evidence="1">
    <location>
        <begin position="17"/>
        <end position="48"/>
    </location>
</feature>
<dbReference type="AlphaFoldDB" id="A0A2G5SI82"/>
<sequence length="348" mass="41438">MEIPPPNLLTIAEVPMTRITEFCDLKSILNLRKVCHDLRNFIDDTKPKISKIKVLGFEIFEDRIIFEIDDRTLTMDYKDDKKGNTVFSMDQKSKILENSNFFEIFSNDFCGFLDFQGPKFERIYMDLSKMSPNSLKKFLEVFVENLKKRKEKIKVKFLPLVLLDQEDSLEILKVLDSKFLKKIQIYFENFPENREEKSWKIDKIMELEQWKNLEKLVLHSKIEISDFRNLGHLRKCVLRVAKITVEDLKILKEAYSQNPNFKKMELLFEGINLKNDLKSIYGPPSLQDPNHWNTPNNLDQNFDEKTHFWYFRISGNSKHFLFLMHNTNRILFEKMDVKNVPFDVILSD</sequence>
<gene>
    <name evidence="3" type="ORF">B9Z55_026833</name>
</gene>
<dbReference type="PANTHER" id="PTHR23015">
    <property type="entry name" value="UNCHARACTERIZED C.ELEGANS PROTEIN"/>
    <property type="match status" value="1"/>
</dbReference>
<name>A0A2G5SI82_9PELO</name>
<evidence type="ECO:0008006" key="5">
    <source>
        <dbReference type="Google" id="ProtNLM"/>
    </source>
</evidence>
<proteinExistence type="predicted"/>
<dbReference type="Pfam" id="PF00646">
    <property type="entry name" value="F-box"/>
    <property type="match status" value="1"/>
</dbReference>
<evidence type="ECO:0000313" key="3">
    <source>
        <dbReference type="EMBL" id="PIC14566.1"/>
    </source>
</evidence>
<keyword evidence="4" id="KW-1185">Reference proteome</keyword>
<evidence type="ECO:0000259" key="1">
    <source>
        <dbReference type="Pfam" id="PF00646"/>
    </source>
</evidence>
<evidence type="ECO:0000259" key="2">
    <source>
        <dbReference type="Pfam" id="PF01827"/>
    </source>
</evidence>
<dbReference type="PANTHER" id="PTHR23015:SF4">
    <property type="entry name" value="DUF38 DOMAIN-CONTAINING PROTEIN-RELATED"/>
    <property type="match status" value="1"/>
</dbReference>